<keyword evidence="2 3" id="KW-0802">TPR repeat</keyword>
<dbReference type="SUPFAM" id="SSF48452">
    <property type="entry name" value="TPR-like"/>
    <property type="match status" value="1"/>
</dbReference>
<dbReference type="Pfam" id="PF13374">
    <property type="entry name" value="TPR_10"/>
    <property type="match status" value="2"/>
</dbReference>
<keyword evidence="6" id="KW-1185">Reference proteome</keyword>
<dbReference type="Gene3D" id="1.25.40.10">
    <property type="entry name" value="Tetratricopeptide repeat domain"/>
    <property type="match status" value="2"/>
</dbReference>
<dbReference type="OrthoDB" id="381520at2759"/>
<keyword evidence="1" id="KW-0677">Repeat</keyword>
<dbReference type="Pfam" id="PF13424">
    <property type="entry name" value="TPR_12"/>
    <property type="match status" value="1"/>
</dbReference>
<dbReference type="RefSeq" id="XP_002683494.1">
    <property type="nucleotide sequence ID" value="XM_002683448.1"/>
</dbReference>
<dbReference type="PROSITE" id="PS50005">
    <property type="entry name" value="TPR"/>
    <property type="match status" value="2"/>
</dbReference>
<feature type="repeat" description="TPR" evidence="3">
    <location>
        <begin position="463"/>
        <end position="496"/>
    </location>
</feature>
<feature type="compositionally biased region" description="Basic and acidic residues" evidence="4">
    <location>
        <begin position="280"/>
        <end position="289"/>
    </location>
</feature>
<feature type="compositionally biased region" description="Polar residues" evidence="4">
    <location>
        <begin position="256"/>
        <end position="265"/>
    </location>
</feature>
<proteinExistence type="predicted"/>
<feature type="compositionally biased region" description="Low complexity" evidence="4">
    <location>
        <begin position="267"/>
        <end position="279"/>
    </location>
</feature>
<dbReference type="SMART" id="SM00028">
    <property type="entry name" value="TPR"/>
    <property type="match status" value="5"/>
</dbReference>
<evidence type="ECO:0000256" key="4">
    <source>
        <dbReference type="SAM" id="MobiDB-lite"/>
    </source>
</evidence>
<dbReference type="Proteomes" id="UP000006671">
    <property type="component" value="Unassembled WGS sequence"/>
</dbReference>
<dbReference type="PANTHER" id="PTHR45641">
    <property type="entry name" value="TETRATRICOPEPTIDE REPEAT PROTEIN (AFU_ORTHOLOGUE AFUA_6G03870)"/>
    <property type="match status" value="1"/>
</dbReference>
<reference evidence="5 6" key="1">
    <citation type="journal article" date="2010" name="Cell">
        <title>The genome of Naegleria gruberi illuminates early eukaryotic versatility.</title>
        <authorList>
            <person name="Fritz-Laylin L.K."/>
            <person name="Prochnik S.E."/>
            <person name="Ginger M.L."/>
            <person name="Dacks J.B."/>
            <person name="Carpenter M.L."/>
            <person name="Field M.C."/>
            <person name="Kuo A."/>
            <person name="Paredez A."/>
            <person name="Chapman J."/>
            <person name="Pham J."/>
            <person name="Shu S."/>
            <person name="Neupane R."/>
            <person name="Cipriano M."/>
            <person name="Mancuso J."/>
            <person name="Tu H."/>
            <person name="Salamov A."/>
            <person name="Lindquist E."/>
            <person name="Shapiro H."/>
            <person name="Lucas S."/>
            <person name="Grigoriev I.V."/>
            <person name="Cande W.Z."/>
            <person name="Fulton C."/>
            <person name="Rokhsar D.S."/>
            <person name="Dawson S.C."/>
        </authorList>
    </citation>
    <scope>NUCLEOTIDE SEQUENCE [LARGE SCALE GENOMIC DNA]</scope>
    <source>
        <strain evidence="5 6">NEG-M</strain>
    </source>
</reference>
<evidence type="ECO:0000313" key="6">
    <source>
        <dbReference type="Proteomes" id="UP000006671"/>
    </source>
</evidence>
<dbReference type="Pfam" id="PF13181">
    <property type="entry name" value="TPR_8"/>
    <property type="match status" value="1"/>
</dbReference>
<protein>
    <submittedName>
        <fullName evidence="5">Predicted protein</fullName>
    </submittedName>
</protein>
<evidence type="ECO:0000313" key="5">
    <source>
        <dbReference type="EMBL" id="EFC50750.1"/>
    </source>
</evidence>
<feature type="region of interest" description="Disordered" evidence="4">
    <location>
        <begin position="229"/>
        <end position="295"/>
    </location>
</feature>
<dbReference type="STRING" id="5762.D2UY81"/>
<name>D2UY81_NAEGR</name>
<evidence type="ECO:0000256" key="2">
    <source>
        <dbReference type="ARBA" id="ARBA00022803"/>
    </source>
</evidence>
<dbReference type="InterPro" id="IPR011990">
    <property type="entry name" value="TPR-like_helical_dom_sf"/>
</dbReference>
<sequence length="537" mass="61166">MNTDEAPLNYSSPMKSNRDLVVAEGNNLSSVRGREQSANKVYGAIQKDVIYQSYKEEIENEKKEIARKLVQLDMEKTPSIKDLSKSTDDVFGEVGSGVVDTADFEDKPKKSGAALEQFRNAAKKVTAAKAVITSLEFGLVKAGVVTPSKGDENVKITIKRSNSDKKTITPLQTKQKFRIENNQKMIKKADELRRTTYRSMDCTSILGVEKYMLLHEKRFSPKCMIDAMEPQNNPSLQQASSLKQRPKSAVIPKKPQPTSNNNDLIPTSYTSSTQTQNYYQRKETTKDTSHSSTNMIPEDQKIGKILNEYERGMVLYDKGKFEEALDRFNDCLNIFMKSKIEDAEMCANIFLAMGISYYGNGDDESALELYNRCIQRLEVKFGKNFPGIVSPMVNIALIYTNQKKYDEALVTFQRAQKLAETLTYENMAQVLKDVKKFKKAIEFQNKVIAIRKKHLGVNTYDYALALHNMGLILFKDRNLPQSLTYFQKAFKLREQILGENHEATRLSKQLFEEIDKRLTEKKKRVSSLSHSINNTSR</sequence>
<dbReference type="InParanoid" id="D2UY81"/>
<gene>
    <name evidence="5" type="ORF">NAEGRDRAFT_45114</name>
</gene>
<dbReference type="VEuPathDB" id="AmoebaDB:NAEGRDRAFT_45114"/>
<organism evidence="6">
    <name type="scientific">Naegleria gruberi</name>
    <name type="common">Amoeba</name>
    <dbReference type="NCBI Taxonomy" id="5762"/>
    <lineage>
        <taxon>Eukaryota</taxon>
        <taxon>Discoba</taxon>
        <taxon>Heterolobosea</taxon>
        <taxon>Tetramitia</taxon>
        <taxon>Eutetramitia</taxon>
        <taxon>Vahlkampfiidae</taxon>
        <taxon>Naegleria</taxon>
    </lineage>
</organism>
<dbReference type="InterPro" id="IPR019734">
    <property type="entry name" value="TPR_rpt"/>
</dbReference>
<evidence type="ECO:0000256" key="1">
    <source>
        <dbReference type="ARBA" id="ARBA00022737"/>
    </source>
</evidence>
<feature type="compositionally biased region" description="Polar residues" evidence="4">
    <location>
        <begin position="230"/>
        <end position="243"/>
    </location>
</feature>
<evidence type="ECO:0000256" key="3">
    <source>
        <dbReference type="PROSITE-ProRule" id="PRU00339"/>
    </source>
</evidence>
<dbReference type="EMBL" id="GG738845">
    <property type="protein sequence ID" value="EFC50750.1"/>
    <property type="molecule type" value="Genomic_DNA"/>
</dbReference>
<feature type="repeat" description="TPR" evidence="3">
    <location>
        <begin position="389"/>
        <end position="422"/>
    </location>
</feature>
<accession>D2UY81</accession>
<dbReference type="GeneID" id="8849805"/>
<dbReference type="AlphaFoldDB" id="D2UY81"/>
<dbReference type="KEGG" id="ngr:NAEGRDRAFT_45114"/>
<dbReference type="PANTHER" id="PTHR45641:SF19">
    <property type="entry name" value="NEPHROCYSTIN-3"/>
    <property type="match status" value="1"/>
</dbReference>